<organism evidence="1 2">
    <name type="scientific">Phaeocystidibacter marisrubri</name>
    <dbReference type="NCBI Taxonomy" id="1577780"/>
    <lineage>
        <taxon>Bacteria</taxon>
        <taxon>Pseudomonadati</taxon>
        <taxon>Bacteroidota</taxon>
        <taxon>Flavobacteriia</taxon>
        <taxon>Flavobacteriales</taxon>
        <taxon>Phaeocystidibacteraceae</taxon>
        <taxon>Phaeocystidibacter</taxon>
    </lineage>
</organism>
<sequence length="83" mass="9292">MKFNRDLQRLKNAKSGYNSAIDIIASKVQSVCDFEIYLDDVPGDGWCFGSDVNGSPLYMSMSSVIEVVEKTGKFTKDDWEPFG</sequence>
<evidence type="ECO:0000313" key="2">
    <source>
        <dbReference type="Proteomes" id="UP000484164"/>
    </source>
</evidence>
<name>A0A6L3ZCJ6_9FLAO</name>
<accession>A0A6L3ZCJ6</accession>
<gene>
    <name evidence="1" type="ORF">F8C82_14625</name>
</gene>
<reference evidence="1 2" key="1">
    <citation type="submission" date="2019-10" db="EMBL/GenBank/DDBJ databases">
        <title>Genome sequence of Phaeocystidibacter marisrubri JCM30614 (type strain).</title>
        <authorList>
            <person name="Bowman J.P."/>
        </authorList>
    </citation>
    <scope>NUCLEOTIDE SEQUENCE [LARGE SCALE GENOMIC DNA]</scope>
    <source>
        <strain evidence="1 2">JCM 30614</strain>
    </source>
</reference>
<dbReference type="EMBL" id="WBVQ01000006">
    <property type="protein sequence ID" value="KAB2815014.1"/>
    <property type="molecule type" value="Genomic_DNA"/>
</dbReference>
<comment type="caution">
    <text evidence="1">The sequence shown here is derived from an EMBL/GenBank/DDBJ whole genome shotgun (WGS) entry which is preliminary data.</text>
</comment>
<dbReference type="AlphaFoldDB" id="A0A6L3ZCJ6"/>
<dbReference type="RefSeq" id="WP_151694368.1">
    <property type="nucleotide sequence ID" value="NZ_BMGX01000002.1"/>
</dbReference>
<evidence type="ECO:0000313" key="1">
    <source>
        <dbReference type="EMBL" id="KAB2815014.1"/>
    </source>
</evidence>
<dbReference type="Proteomes" id="UP000484164">
    <property type="component" value="Unassembled WGS sequence"/>
</dbReference>
<dbReference type="OrthoDB" id="9877524at2"/>
<protein>
    <submittedName>
        <fullName evidence="1">Uncharacterized protein</fullName>
    </submittedName>
</protein>
<proteinExistence type="predicted"/>
<keyword evidence="2" id="KW-1185">Reference proteome</keyword>